<feature type="binding site" evidence="6">
    <location>
        <position position="185"/>
    </location>
    <ligand>
        <name>substrate</name>
    </ligand>
</feature>
<dbReference type="InterPro" id="IPR002645">
    <property type="entry name" value="STAS_dom"/>
</dbReference>
<dbReference type="PANTHER" id="PTHR12544">
    <property type="entry name" value="GLUTAMINASE"/>
    <property type="match status" value="1"/>
</dbReference>
<dbReference type="RefSeq" id="WP_206728227.1">
    <property type="nucleotide sequence ID" value="NZ_CP071090.1"/>
</dbReference>
<accession>A0ABX7P8E0</accession>
<proteinExistence type="inferred from homology"/>
<dbReference type="GO" id="GO:0004359">
    <property type="term" value="F:glutaminase activity"/>
    <property type="evidence" value="ECO:0007669"/>
    <property type="project" value="UniProtKB-EC"/>
</dbReference>
<dbReference type="InterPro" id="IPR018490">
    <property type="entry name" value="cNMP-bd_dom_sf"/>
</dbReference>
<feature type="binding site" evidence="6">
    <location>
        <position position="60"/>
    </location>
    <ligand>
        <name>substrate</name>
    </ligand>
</feature>
<dbReference type="Gene3D" id="3.30.750.24">
    <property type="entry name" value="STAS domain"/>
    <property type="match status" value="1"/>
</dbReference>
<evidence type="ECO:0000256" key="1">
    <source>
        <dbReference type="ARBA" id="ARBA00011076"/>
    </source>
</evidence>
<dbReference type="HAMAP" id="MF_00313">
    <property type="entry name" value="Glutaminase"/>
    <property type="match status" value="1"/>
</dbReference>
<dbReference type="Proteomes" id="UP000662747">
    <property type="component" value="Chromosome"/>
</dbReference>
<dbReference type="InterPro" id="IPR012338">
    <property type="entry name" value="Beta-lactam/transpept-like"/>
</dbReference>
<feature type="domain" description="STAS" evidence="7">
    <location>
        <begin position="346"/>
        <end position="405"/>
    </location>
</feature>
<dbReference type="Pfam" id="PF04960">
    <property type="entry name" value="Glutaminase"/>
    <property type="match status" value="1"/>
</dbReference>
<organism evidence="8 9">
    <name type="scientific">Pyxidicoccus parkwayensis</name>
    <dbReference type="NCBI Taxonomy" id="2813578"/>
    <lineage>
        <taxon>Bacteria</taxon>
        <taxon>Pseudomonadati</taxon>
        <taxon>Myxococcota</taxon>
        <taxon>Myxococcia</taxon>
        <taxon>Myxococcales</taxon>
        <taxon>Cystobacterineae</taxon>
        <taxon>Myxococcaceae</taxon>
        <taxon>Pyxidicoccus</taxon>
    </lineage>
</organism>
<feature type="binding site" evidence="6">
    <location>
        <position position="154"/>
    </location>
    <ligand>
        <name>substrate</name>
    </ligand>
</feature>
<dbReference type="EC" id="3.5.1.2" evidence="3 6"/>
<evidence type="ECO:0000313" key="9">
    <source>
        <dbReference type="Proteomes" id="UP000662747"/>
    </source>
</evidence>
<dbReference type="PANTHER" id="PTHR12544:SF29">
    <property type="entry name" value="GLUTAMINASE"/>
    <property type="match status" value="1"/>
</dbReference>
<protein>
    <recommendedName>
        <fullName evidence="3 6">Glutaminase</fullName>
        <ecNumber evidence="3 6">3.5.1.2</ecNumber>
    </recommendedName>
</protein>
<dbReference type="Gene3D" id="3.40.710.10">
    <property type="entry name" value="DD-peptidase/beta-lactamase superfamily"/>
    <property type="match status" value="1"/>
</dbReference>
<feature type="binding site" evidence="6">
    <location>
        <position position="161"/>
    </location>
    <ligand>
        <name>substrate</name>
    </ligand>
</feature>
<dbReference type="SUPFAM" id="SSF51206">
    <property type="entry name" value="cAMP-binding domain-like"/>
    <property type="match status" value="1"/>
</dbReference>
<feature type="binding site" evidence="6">
    <location>
        <position position="255"/>
    </location>
    <ligand>
        <name>substrate</name>
    </ligand>
</feature>
<dbReference type="NCBIfam" id="TIGR03814">
    <property type="entry name" value="Gln_ase"/>
    <property type="match status" value="1"/>
</dbReference>
<sequence>MSAALRELHDSLLSEEGGTLATYIPELARVDPALFGLALATLDGRVHAAGDADVPFTLQSISKPFVYARALADLGLEAVLSRVGAEPSGEAFNAISLEPGTGRPSNPMVNAGAILTTSLVSGDGPAARFERIRDTLSAFAGRRLELDEAVLASELETGDRNRALAYLMRNAGALRCEVDEALDVYFRQCALLATAEDVAVMAATLANGGVNPRTKEAVVPGPVAEHVLALMASCGMYDGAGEWLLRVGLPAKSGVSGGIVAVSPGQFGIGLFSPRLDVRGNSVRGVAASRVLAERFQLHLMHYPGRTAPVIARSGDARTLRSRRLRRRAERDVLHQHGGAIHLRALQGDIEFAAAESVLQSLGALPGKARWLVLELEGVTRLHPIAARMLDAAVAELGGRGIAVVTGDVHRRGLLPHASVEHASVEEAQEECEDALLARHGALLSPDTVLAWEAHDAWAALDEEARAALAAALPVRAYGRGERVLAQDGEELFLVLSGRVGLYGPGVRGRRLGSAGPGTAVQRPGQAGGGLVAELSTSGRVLGAAQQERLERERPRVLARLWKWLAGVGRE</sequence>
<dbReference type="PROSITE" id="PS50801">
    <property type="entry name" value="STAS"/>
    <property type="match status" value="1"/>
</dbReference>
<gene>
    <name evidence="6 8" type="primary">glsA</name>
    <name evidence="8" type="ORF">JY651_17880</name>
</gene>
<evidence type="ECO:0000259" key="7">
    <source>
        <dbReference type="PROSITE" id="PS50801"/>
    </source>
</evidence>
<comment type="similarity">
    <text evidence="1 6">Belongs to the glutaminase family.</text>
</comment>
<keyword evidence="6" id="KW-0007">Acetylation</keyword>
<dbReference type="InterPro" id="IPR015868">
    <property type="entry name" value="Glutaminase"/>
</dbReference>
<evidence type="ECO:0000256" key="2">
    <source>
        <dbReference type="ARBA" id="ARBA00011881"/>
    </source>
</evidence>
<evidence type="ECO:0000256" key="4">
    <source>
        <dbReference type="ARBA" id="ARBA00022801"/>
    </source>
</evidence>
<evidence type="ECO:0000256" key="3">
    <source>
        <dbReference type="ARBA" id="ARBA00012918"/>
    </source>
</evidence>
<reference evidence="8 9" key="1">
    <citation type="submission" date="2021-02" db="EMBL/GenBank/DDBJ databases">
        <title>De Novo genome assembly of isolated myxobacteria.</title>
        <authorList>
            <person name="Stevens D.C."/>
        </authorList>
    </citation>
    <scope>NUCLEOTIDE SEQUENCE [LARGE SCALE GENOMIC DNA]</scope>
    <source>
        <strain evidence="9">SCPEA02</strain>
    </source>
</reference>
<dbReference type="InterPro" id="IPR036513">
    <property type="entry name" value="STAS_dom_sf"/>
</dbReference>
<dbReference type="EMBL" id="CP071090">
    <property type="protein sequence ID" value="QSQ26682.1"/>
    <property type="molecule type" value="Genomic_DNA"/>
</dbReference>
<keyword evidence="9" id="KW-1185">Reference proteome</keyword>
<feature type="binding site" evidence="6">
    <location>
        <position position="237"/>
    </location>
    <ligand>
        <name>substrate</name>
    </ligand>
</feature>
<feature type="binding site" evidence="6">
    <location>
        <position position="110"/>
    </location>
    <ligand>
        <name>substrate</name>
    </ligand>
</feature>
<evidence type="ECO:0000256" key="5">
    <source>
        <dbReference type="ARBA" id="ARBA00049534"/>
    </source>
</evidence>
<comment type="subunit">
    <text evidence="2 6">Homotetramer.</text>
</comment>
<keyword evidence="4 6" id="KW-0378">Hydrolase</keyword>
<comment type="catalytic activity">
    <reaction evidence="5 6">
        <text>L-glutamine + H2O = L-glutamate + NH4(+)</text>
        <dbReference type="Rhea" id="RHEA:15889"/>
        <dbReference type="ChEBI" id="CHEBI:15377"/>
        <dbReference type="ChEBI" id="CHEBI:28938"/>
        <dbReference type="ChEBI" id="CHEBI:29985"/>
        <dbReference type="ChEBI" id="CHEBI:58359"/>
        <dbReference type="EC" id="3.5.1.2"/>
    </reaction>
</comment>
<dbReference type="SUPFAM" id="SSF56601">
    <property type="entry name" value="beta-lactamase/transpeptidase-like"/>
    <property type="match status" value="1"/>
</dbReference>
<evidence type="ECO:0000313" key="8">
    <source>
        <dbReference type="EMBL" id="QSQ26682.1"/>
    </source>
</evidence>
<evidence type="ECO:0000256" key="6">
    <source>
        <dbReference type="HAMAP-Rule" id="MF_00313"/>
    </source>
</evidence>
<name>A0ABX7P8E0_9BACT</name>